<proteinExistence type="predicted"/>
<evidence type="ECO:0000313" key="3">
    <source>
        <dbReference type="Proteomes" id="UP000629468"/>
    </source>
</evidence>
<comment type="caution">
    <text evidence="2">The sequence shown here is derived from an EMBL/GenBank/DDBJ whole genome shotgun (WGS) entry which is preliminary data.</text>
</comment>
<dbReference type="EMBL" id="JABXXO010000015">
    <property type="protein sequence ID" value="KAF7760232.1"/>
    <property type="molecule type" value="Genomic_DNA"/>
</dbReference>
<organism evidence="2 3">
    <name type="scientific">Agaricus bisporus var. burnettii</name>
    <dbReference type="NCBI Taxonomy" id="192524"/>
    <lineage>
        <taxon>Eukaryota</taxon>
        <taxon>Fungi</taxon>
        <taxon>Dikarya</taxon>
        <taxon>Basidiomycota</taxon>
        <taxon>Agaricomycotina</taxon>
        <taxon>Agaricomycetes</taxon>
        <taxon>Agaricomycetidae</taxon>
        <taxon>Agaricales</taxon>
        <taxon>Agaricineae</taxon>
        <taxon>Agaricaceae</taxon>
        <taxon>Agaricus</taxon>
    </lineage>
</organism>
<dbReference type="AlphaFoldDB" id="A0A8H7C0L0"/>
<name>A0A8H7C0L0_AGABI</name>
<dbReference type="Proteomes" id="UP000629468">
    <property type="component" value="Unassembled WGS sequence"/>
</dbReference>
<sequence length="257" mass="27833">MDDHTIDDKPPRYAIESDDEDEANPMQPSQPSVPHEVTLVGNIPTGRCLVVASADPGIFWAKGAELGEQAGAVSVNGKEVGLVFNPSWTKANVIISEAIWVLPVSAMHPYAQFTIDNLKPTSVALLDQYSVPNLITSDPVPATDAPIRTLSTHSTSTHTPPNLVNTTSASFLSILTISKILSTLVLLPNPNTLKPAPPTMQPRSIIPTMEWSSTATNEAQQMMFQAISEPIDHPWQRKESVTTTVRRSEIGEGGMYI</sequence>
<reference evidence="2 3" key="1">
    <citation type="journal article" name="Sci. Rep.">
        <title>Telomere-to-telomere assembled and centromere annotated genomes of the two main subspecies of the button mushroom Agaricus bisporus reveal especially polymorphic chromosome ends.</title>
        <authorList>
            <person name="Sonnenberg A.S.M."/>
            <person name="Sedaghat-Telgerd N."/>
            <person name="Lavrijssen B."/>
            <person name="Ohm R.A."/>
            <person name="Hendrickx P.M."/>
            <person name="Scholtmeijer K."/>
            <person name="Baars J.J.P."/>
            <person name="van Peer A."/>
        </authorList>
    </citation>
    <scope>NUCLEOTIDE SEQUENCE [LARGE SCALE GENOMIC DNA]</scope>
    <source>
        <strain evidence="2 3">H119_p4</strain>
    </source>
</reference>
<accession>A0A8H7C0L0</accession>
<gene>
    <name evidence="2" type="ORF">Agabi119p4_10908</name>
</gene>
<evidence type="ECO:0000256" key="1">
    <source>
        <dbReference type="SAM" id="MobiDB-lite"/>
    </source>
</evidence>
<protein>
    <submittedName>
        <fullName evidence="2">Uncharacterized protein</fullName>
    </submittedName>
</protein>
<feature type="compositionally biased region" description="Basic and acidic residues" evidence="1">
    <location>
        <begin position="1"/>
        <end position="11"/>
    </location>
</feature>
<feature type="region of interest" description="Disordered" evidence="1">
    <location>
        <begin position="1"/>
        <end position="33"/>
    </location>
</feature>
<evidence type="ECO:0000313" key="2">
    <source>
        <dbReference type="EMBL" id="KAF7760232.1"/>
    </source>
</evidence>